<proteinExistence type="predicted"/>
<feature type="compositionally biased region" description="Basic and acidic residues" evidence="1">
    <location>
        <begin position="79"/>
        <end position="92"/>
    </location>
</feature>
<dbReference type="EMBL" id="JABANO010015456">
    <property type="protein sequence ID" value="KAF4736845.1"/>
    <property type="molecule type" value="Genomic_DNA"/>
</dbReference>
<name>A0A7J6SVQ3_PEROL</name>
<dbReference type="Proteomes" id="UP000553632">
    <property type="component" value="Unassembled WGS sequence"/>
</dbReference>
<feature type="region of interest" description="Disordered" evidence="1">
    <location>
        <begin position="71"/>
        <end position="102"/>
    </location>
</feature>
<evidence type="ECO:0000256" key="1">
    <source>
        <dbReference type="SAM" id="MobiDB-lite"/>
    </source>
</evidence>
<feature type="non-terminal residue" evidence="2">
    <location>
        <position position="1"/>
    </location>
</feature>
<reference evidence="2 3" key="1">
    <citation type="submission" date="2020-04" db="EMBL/GenBank/DDBJ databases">
        <title>Perkinsus olseni comparative genomics.</title>
        <authorList>
            <person name="Bogema D.R."/>
        </authorList>
    </citation>
    <scope>NUCLEOTIDE SEQUENCE [LARGE SCALE GENOMIC DNA]</scope>
    <source>
        <strain evidence="2 3">ATCC PRA-207</strain>
    </source>
</reference>
<feature type="non-terminal residue" evidence="2">
    <location>
        <position position="102"/>
    </location>
</feature>
<gene>
    <name evidence="2" type="ORF">FOZ63_015335</name>
</gene>
<organism evidence="2 3">
    <name type="scientific">Perkinsus olseni</name>
    <name type="common">Perkinsus atlanticus</name>
    <dbReference type="NCBI Taxonomy" id="32597"/>
    <lineage>
        <taxon>Eukaryota</taxon>
        <taxon>Sar</taxon>
        <taxon>Alveolata</taxon>
        <taxon>Perkinsozoa</taxon>
        <taxon>Perkinsea</taxon>
        <taxon>Perkinsida</taxon>
        <taxon>Perkinsidae</taxon>
        <taxon>Perkinsus</taxon>
    </lineage>
</organism>
<evidence type="ECO:0000313" key="2">
    <source>
        <dbReference type="EMBL" id="KAF4736845.1"/>
    </source>
</evidence>
<protein>
    <submittedName>
        <fullName evidence="2">Uncharacterized protein</fullName>
    </submittedName>
</protein>
<keyword evidence="3" id="KW-1185">Reference proteome</keyword>
<comment type="caution">
    <text evidence="2">The sequence shown here is derived from an EMBL/GenBank/DDBJ whole genome shotgun (WGS) entry which is preliminary data.</text>
</comment>
<dbReference type="AlphaFoldDB" id="A0A7J6SVQ3"/>
<feature type="region of interest" description="Disordered" evidence="1">
    <location>
        <begin position="1"/>
        <end position="21"/>
    </location>
</feature>
<accession>A0A7J6SVQ3</accession>
<sequence>GLHHQRLDRIQGSSRQRRRRQLSQVLQCSFYHQHRADSDWFGRHHPPNRHGHLWLDRWHSGSLRRRRPVGLHGLQPLQSRHESSQRRSDQHLRGARQSLLRP</sequence>
<evidence type="ECO:0000313" key="3">
    <source>
        <dbReference type="Proteomes" id="UP000553632"/>
    </source>
</evidence>